<feature type="chain" id="PRO_5017479168" evidence="1">
    <location>
        <begin position="18"/>
        <end position="79"/>
    </location>
</feature>
<keyword evidence="1" id="KW-0732">Signal</keyword>
<dbReference type="EMBL" id="BDIP01008173">
    <property type="protein sequence ID" value="GCA64688.1"/>
    <property type="molecule type" value="Genomic_DNA"/>
</dbReference>
<organism evidence="2 3">
    <name type="scientific">Kipferlia bialata</name>
    <dbReference type="NCBI Taxonomy" id="797122"/>
    <lineage>
        <taxon>Eukaryota</taxon>
        <taxon>Metamonada</taxon>
        <taxon>Carpediemonas-like organisms</taxon>
        <taxon>Kipferlia</taxon>
    </lineage>
</organism>
<feature type="non-terminal residue" evidence="2">
    <location>
        <position position="1"/>
    </location>
</feature>
<dbReference type="AlphaFoldDB" id="A0A391P0N0"/>
<evidence type="ECO:0000256" key="1">
    <source>
        <dbReference type="SAM" id="SignalP"/>
    </source>
</evidence>
<reference evidence="2 3" key="1">
    <citation type="journal article" date="2018" name="PLoS ONE">
        <title>The draft genome of Kipferlia bialata reveals reductive genome evolution in fornicate parasites.</title>
        <authorList>
            <person name="Tanifuji G."/>
            <person name="Takabayashi S."/>
            <person name="Kume K."/>
            <person name="Takagi M."/>
            <person name="Nakayama T."/>
            <person name="Kamikawa R."/>
            <person name="Inagaki Y."/>
            <person name="Hashimoto T."/>
        </authorList>
    </citation>
    <scope>NUCLEOTIDE SEQUENCE [LARGE SCALE GENOMIC DNA]</scope>
    <source>
        <strain evidence="2">NY0173</strain>
    </source>
</reference>
<proteinExistence type="predicted"/>
<name>A0A391P0N0_9EUKA</name>
<keyword evidence="3" id="KW-1185">Reference proteome</keyword>
<feature type="signal peptide" evidence="1">
    <location>
        <begin position="1"/>
        <end position="17"/>
    </location>
</feature>
<sequence>LVPLWVSMLVAVPVYWGVEKPSTVLLRYLKRQQVDKQKERDTIREPSKLEADVCEEVPVVVAEDCEGVDDSDVGSQNIK</sequence>
<protein>
    <submittedName>
        <fullName evidence="2">Uncharacterized protein</fullName>
    </submittedName>
</protein>
<accession>A0A391P0N0</accession>
<dbReference type="Proteomes" id="UP000265618">
    <property type="component" value="Unassembled WGS sequence"/>
</dbReference>
<comment type="caution">
    <text evidence="2">The sequence shown here is derived from an EMBL/GenBank/DDBJ whole genome shotgun (WGS) entry which is preliminary data.</text>
</comment>
<evidence type="ECO:0000313" key="2">
    <source>
        <dbReference type="EMBL" id="GCA64688.1"/>
    </source>
</evidence>
<evidence type="ECO:0000313" key="3">
    <source>
        <dbReference type="Proteomes" id="UP000265618"/>
    </source>
</evidence>
<gene>
    <name evidence="2" type="ORF">KIPB_015066</name>
</gene>